<protein>
    <submittedName>
        <fullName evidence="1">Uncharacterized protein</fullName>
    </submittedName>
</protein>
<sequence>MSFFNRQSRLRKLINISELLELNIDDDNIKSCIIAVFMCEDIHDNNLEVALMATYRSQPTVFITALNNTREFQHILNLLNFEISSPHYEKVM</sequence>
<evidence type="ECO:0000313" key="2">
    <source>
        <dbReference type="Proteomes" id="UP000287563"/>
    </source>
</evidence>
<dbReference type="AlphaFoldDB" id="A0A3S3RII6"/>
<organism evidence="1 2">
    <name type="scientific">Photobacterium chitinilyticum</name>
    <dbReference type="NCBI Taxonomy" id="2485123"/>
    <lineage>
        <taxon>Bacteria</taxon>
        <taxon>Pseudomonadati</taxon>
        <taxon>Pseudomonadota</taxon>
        <taxon>Gammaproteobacteria</taxon>
        <taxon>Vibrionales</taxon>
        <taxon>Vibrionaceae</taxon>
        <taxon>Photobacterium</taxon>
    </lineage>
</organism>
<dbReference type="RefSeq" id="WP_428432095.1">
    <property type="nucleotide sequence ID" value="NZ_JAKJSG010000110.1"/>
</dbReference>
<name>A0A3S3RII6_9GAMM</name>
<keyword evidence="2" id="KW-1185">Reference proteome</keyword>
<accession>A0A3S3RII6</accession>
<comment type="caution">
    <text evidence="1">The sequence shown here is derived from an EMBL/GenBank/DDBJ whole genome shotgun (WGS) entry which is preliminary data.</text>
</comment>
<dbReference type="EMBL" id="RJLM01000002">
    <property type="protein sequence ID" value="RWX56284.1"/>
    <property type="molecule type" value="Genomic_DNA"/>
</dbReference>
<gene>
    <name evidence="1" type="ORF">EDI28_08375</name>
</gene>
<evidence type="ECO:0000313" key="1">
    <source>
        <dbReference type="EMBL" id="RWX56284.1"/>
    </source>
</evidence>
<proteinExistence type="predicted"/>
<reference evidence="1 2" key="1">
    <citation type="submission" date="2018-11" db="EMBL/GenBank/DDBJ databases">
        <title>Photobacterium sp. BEI247 sp. nov., a marine bacterium isolated from Yongle Blue Hole in the South China Sea.</title>
        <authorList>
            <person name="Wang X."/>
        </authorList>
    </citation>
    <scope>NUCLEOTIDE SEQUENCE [LARGE SCALE GENOMIC DNA]</scope>
    <source>
        <strain evidence="2">BEI247</strain>
    </source>
</reference>
<dbReference type="Proteomes" id="UP000287563">
    <property type="component" value="Unassembled WGS sequence"/>
</dbReference>